<sequence length="107" mass="12251">MDKRMKSEQDEGTRRVVSGVKGRQNSRRDEEGKEEGGRGRISGSRMKRARLKKRGRKESGQEERRGREERRQEGGKIVHAAKEVSGLLGHNSLSASQEPEKRVFLHR</sequence>
<evidence type="ECO:0000313" key="3">
    <source>
        <dbReference type="Proteomes" id="UP000324222"/>
    </source>
</evidence>
<name>A0A5B7FFA1_PORTR</name>
<feature type="compositionally biased region" description="Basic and acidic residues" evidence="1">
    <location>
        <begin position="57"/>
        <end position="82"/>
    </location>
</feature>
<accession>A0A5B7FFA1</accession>
<dbReference type="Proteomes" id="UP000324222">
    <property type="component" value="Unassembled WGS sequence"/>
</dbReference>
<reference evidence="2 3" key="1">
    <citation type="submission" date="2019-05" db="EMBL/GenBank/DDBJ databases">
        <title>Another draft genome of Portunus trituberculatus and its Hox gene families provides insights of decapod evolution.</title>
        <authorList>
            <person name="Jeong J.-H."/>
            <person name="Song I."/>
            <person name="Kim S."/>
            <person name="Choi T."/>
            <person name="Kim D."/>
            <person name="Ryu S."/>
            <person name="Kim W."/>
        </authorList>
    </citation>
    <scope>NUCLEOTIDE SEQUENCE [LARGE SCALE GENOMIC DNA]</scope>
    <source>
        <tissue evidence="2">Muscle</tissue>
    </source>
</reference>
<keyword evidence="3" id="KW-1185">Reference proteome</keyword>
<feature type="compositionally biased region" description="Basic residues" evidence="1">
    <location>
        <begin position="45"/>
        <end position="56"/>
    </location>
</feature>
<dbReference type="AlphaFoldDB" id="A0A5B7FFA1"/>
<proteinExistence type="predicted"/>
<feature type="region of interest" description="Disordered" evidence="1">
    <location>
        <begin position="1"/>
        <end position="107"/>
    </location>
</feature>
<feature type="compositionally biased region" description="Basic and acidic residues" evidence="1">
    <location>
        <begin position="26"/>
        <end position="38"/>
    </location>
</feature>
<evidence type="ECO:0000313" key="2">
    <source>
        <dbReference type="EMBL" id="MPC44207.1"/>
    </source>
</evidence>
<gene>
    <name evidence="2" type="ORF">E2C01_037873</name>
</gene>
<protein>
    <submittedName>
        <fullName evidence="2">Uncharacterized protein</fullName>
    </submittedName>
</protein>
<feature type="compositionally biased region" description="Basic and acidic residues" evidence="1">
    <location>
        <begin position="1"/>
        <end position="14"/>
    </location>
</feature>
<organism evidence="2 3">
    <name type="scientific">Portunus trituberculatus</name>
    <name type="common">Swimming crab</name>
    <name type="synonym">Neptunus trituberculatus</name>
    <dbReference type="NCBI Taxonomy" id="210409"/>
    <lineage>
        <taxon>Eukaryota</taxon>
        <taxon>Metazoa</taxon>
        <taxon>Ecdysozoa</taxon>
        <taxon>Arthropoda</taxon>
        <taxon>Crustacea</taxon>
        <taxon>Multicrustacea</taxon>
        <taxon>Malacostraca</taxon>
        <taxon>Eumalacostraca</taxon>
        <taxon>Eucarida</taxon>
        <taxon>Decapoda</taxon>
        <taxon>Pleocyemata</taxon>
        <taxon>Brachyura</taxon>
        <taxon>Eubrachyura</taxon>
        <taxon>Portunoidea</taxon>
        <taxon>Portunidae</taxon>
        <taxon>Portuninae</taxon>
        <taxon>Portunus</taxon>
    </lineage>
</organism>
<comment type="caution">
    <text evidence="2">The sequence shown here is derived from an EMBL/GenBank/DDBJ whole genome shotgun (WGS) entry which is preliminary data.</text>
</comment>
<evidence type="ECO:0000256" key="1">
    <source>
        <dbReference type="SAM" id="MobiDB-lite"/>
    </source>
</evidence>
<dbReference type="EMBL" id="VSRR010006177">
    <property type="protein sequence ID" value="MPC44207.1"/>
    <property type="molecule type" value="Genomic_DNA"/>
</dbReference>
<feature type="compositionally biased region" description="Basic and acidic residues" evidence="1">
    <location>
        <begin position="98"/>
        <end position="107"/>
    </location>
</feature>